<comment type="function">
    <text evidence="15">Functions in the biosynthesis of branched-chain amino acids. Catalyzes the dehydration of (2R,3R)-2,3-dihydroxy-3-methylpentanoate (2,3-dihydroxy-3-methylvalerate) into 2-oxo-3-methylpentanoate (2-oxo-3-methylvalerate) and of (2R)-2,3-dihydroxy-3-methylbutanoate (2,3-dihydroxyisovalerate) into 2-oxo-3-methylbutanoate (2-oxoisovalerate), the penultimate precursor to L-isoleucine and L-valine, respectively.</text>
</comment>
<evidence type="ECO:0000256" key="6">
    <source>
        <dbReference type="ARBA" id="ARBA00022842"/>
    </source>
</evidence>
<dbReference type="PROSITE" id="PS00886">
    <property type="entry name" value="ILVD_EDD_1"/>
    <property type="match status" value="1"/>
</dbReference>
<evidence type="ECO:0000256" key="13">
    <source>
        <dbReference type="ARBA" id="ARBA00029437"/>
    </source>
</evidence>
<dbReference type="PANTHER" id="PTHR21000">
    <property type="entry name" value="DIHYDROXY-ACID DEHYDRATASE DAD"/>
    <property type="match status" value="1"/>
</dbReference>
<evidence type="ECO:0000256" key="3">
    <source>
        <dbReference type="ARBA" id="ARBA00022605"/>
    </source>
</evidence>
<evidence type="ECO:0000259" key="16">
    <source>
        <dbReference type="Pfam" id="PF00920"/>
    </source>
</evidence>
<dbReference type="EC" id="4.2.1.9" evidence="14 15"/>
<accession>A0A0C2VC23</accession>
<evidence type="ECO:0000256" key="11">
    <source>
        <dbReference type="ARBA" id="ARBA00029304"/>
    </source>
</evidence>
<comment type="caution">
    <text evidence="15">Lacks conserved residue(s) required for the propagation of feature annotation.</text>
</comment>
<feature type="binding site" evidence="15">
    <location>
        <position position="88"/>
    </location>
    <ligand>
        <name>Mg(2+)</name>
        <dbReference type="ChEBI" id="CHEBI:18420"/>
    </ligand>
</feature>
<dbReference type="NCBIfam" id="NF002068">
    <property type="entry name" value="PRK00911.1"/>
    <property type="match status" value="1"/>
</dbReference>
<dbReference type="PROSITE" id="PS00887">
    <property type="entry name" value="ILVD_EDD_2"/>
    <property type="match status" value="1"/>
</dbReference>
<dbReference type="InterPro" id="IPR037237">
    <property type="entry name" value="IlvD/EDD_N"/>
</dbReference>
<dbReference type="UniPathway" id="UPA00047">
    <property type="reaction ID" value="UER00057"/>
</dbReference>
<protein>
    <recommendedName>
        <fullName evidence="14 15">Dihydroxy-acid dehydratase</fullName>
        <shortName evidence="15">DAD</shortName>
        <ecNumber evidence="14 15">4.2.1.9</ecNumber>
    </recommendedName>
</protein>
<comment type="cofactor">
    <cofactor evidence="15">
        <name>[2Fe-2S] cluster</name>
        <dbReference type="ChEBI" id="CHEBI:190135"/>
    </cofactor>
    <text evidence="15">Binds 1 [2Fe-2S] cluster per subunit. This cluster acts as a Lewis acid cofactor.</text>
</comment>
<gene>
    <name evidence="15" type="primary">ilvD</name>
    <name evidence="18" type="ORF">KP77_26090</name>
</gene>
<comment type="subunit">
    <text evidence="15">Homodimer.</text>
</comment>
<dbReference type="Pfam" id="PF00920">
    <property type="entry name" value="ILVD_EDD_N"/>
    <property type="match status" value="1"/>
</dbReference>
<evidence type="ECO:0000256" key="15">
    <source>
        <dbReference type="HAMAP-Rule" id="MF_00012"/>
    </source>
</evidence>
<dbReference type="InterPro" id="IPR004404">
    <property type="entry name" value="DihydroxyA_deHydtase"/>
</dbReference>
<dbReference type="InterPro" id="IPR042096">
    <property type="entry name" value="Dihydro-acid_dehy_C"/>
</dbReference>
<dbReference type="UniPathway" id="UPA00049">
    <property type="reaction ID" value="UER00061"/>
</dbReference>
<comment type="catalytic activity">
    <reaction evidence="15">
        <text>(2R,3R)-2,3-dihydroxy-3-methylpentanoate = (S)-3-methyl-2-oxopentanoate + H2O</text>
        <dbReference type="Rhea" id="RHEA:27694"/>
        <dbReference type="ChEBI" id="CHEBI:15377"/>
        <dbReference type="ChEBI" id="CHEBI:35146"/>
        <dbReference type="ChEBI" id="CHEBI:49258"/>
        <dbReference type="EC" id="4.2.1.9"/>
    </reaction>
</comment>
<comment type="similarity">
    <text evidence="2 15">Belongs to the IlvD/Edd family.</text>
</comment>
<dbReference type="SUPFAM" id="SSF52016">
    <property type="entry name" value="LeuD/IlvD-like"/>
    <property type="match status" value="1"/>
</dbReference>
<evidence type="ECO:0000256" key="1">
    <source>
        <dbReference type="ARBA" id="ARBA00001946"/>
    </source>
</evidence>
<name>A0A0C2VC23_9BACL</name>
<dbReference type="Proteomes" id="UP000031950">
    <property type="component" value="Unassembled WGS sequence"/>
</dbReference>
<dbReference type="GO" id="GO:0009097">
    <property type="term" value="P:isoleucine biosynthetic process"/>
    <property type="evidence" value="ECO:0007669"/>
    <property type="project" value="UniProtKB-UniRule"/>
</dbReference>
<feature type="domain" description="Dihydroxy-acid/6-phosphogluconate dehydratase N-terminal" evidence="16">
    <location>
        <begin position="41"/>
        <end position="358"/>
    </location>
</feature>
<dbReference type="InterPro" id="IPR050165">
    <property type="entry name" value="DHAD_IlvD/Edd"/>
</dbReference>
<dbReference type="Pfam" id="PF24877">
    <property type="entry name" value="ILV_EDD_C"/>
    <property type="match status" value="1"/>
</dbReference>
<keyword evidence="19" id="KW-1185">Reference proteome</keyword>
<dbReference type="FunFam" id="3.50.30.80:FF:000001">
    <property type="entry name" value="Dihydroxy-acid dehydratase"/>
    <property type="match status" value="1"/>
</dbReference>
<evidence type="ECO:0000256" key="8">
    <source>
        <dbReference type="ARBA" id="ARBA00023014"/>
    </source>
</evidence>
<evidence type="ECO:0000256" key="4">
    <source>
        <dbReference type="ARBA" id="ARBA00022714"/>
    </source>
</evidence>
<comment type="pathway">
    <text evidence="13 15">Amino-acid biosynthesis; L-isoleucine biosynthesis; L-isoleucine from 2-oxobutanoate: step 3/4.</text>
</comment>
<dbReference type="PANTHER" id="PTHR21000:SF5">
    <property type="entry name" value="DIHYDROXY-ACID DEHYDRATASE, MITOCHONDRIAL"/>
    <property type="match status" value="1"/>
</dbReference>
<dbReference type="AlphaFoldDB" id="A0A0C2VC23"/>
<sequence length="566" mass="60241">MMDTTKKDLRIRSKVISEGVNRVPNRSMLRAVGFTDEDFKKPMIGVASTWSEVTPCNVHIDKLAQRAKSGAKAGGGAPMIFNTITVSDGIAMGHEGMFYSLPSREVIADSIETVTNAERLDGVVAIGGCDKTTPACVMAIARMNIPSVYIYGGTIQPGKLDGKDIDIVSSFEAVGQYQEGLINDEQLYKVECSACPGAGACGGMYTANTMASAVEALGMSIPGSSSTPAINDYKEQECEQAGELVVKLLEQDIYPRDIMTKEAFENAITVVMALGGSTNAFLHLLAMAHAAEVDLTMDDFERVRQNVPHIADLKPSGKYVMQDLYEAGGVPAVMKLLLEEGLLHGDCITVTGKTIAENLAEVPSLKEGQQVITPISEPLKKTGPLVVLKGNLAPEGAVAKMSGQKISRFEGPAKVYDSEAECTKAIEDNQIKEGDVVVIRNVGPKGGPGMPEMLSITAMIVGRGLNGKVALLTDGRFSGGSHGFVIGHIAPEAAVGGPIGLLQNGDIVAIDSDTQEINLQISEEEFEKRAREWVKPEPKFKRGILAKYANAVSSSSKGAVTDLFEE</sequence>
<comment type="caution">
    <text evidence="18">The sequence shown here is derived from an EMBL/GenBank/DDBJ whole genome shotgun (WGS) entry which is preliminary data.</text>
</comment>
<comment type="catalytic activity">
    <reaction evidence="11">
        <text>(2R)-2,3-dihydroxy-3-methylbutanoate = 3-methyl-2-oxobutanoate + H2O</text>
        <dbReference type="Rhea" id="RHEA:24809"/>
        <dbReference type="ChEBI" id="CHEBI:11851"/>
        <dbReference type="ChEBI" id="CHEBI:15377"/>
        <dbReference type="ChEBI" id="CHEBI:49072"/>
        <dbReference type="EC" id="4.2.1.9"/>
    </reaction>
    <physiologicalReaction direction="left-to-right" evidence="11">
        <dbReference type="Rhea" id="RHEA:24810"/>
    </physiologicalReaction>
</comment>
<keyword evidence="6 15" id="KW-0460">Magnesium</keyword>
<feature type="binding site" evidence="15">
    <location>
        <position position="452"/>
    </location>
    <ligand>
        <name>Mg(2+)</name>
        <dbReference type="ChEBI" id="CHEBI:18420"/>
    </ligand>
</feature>
<evidence type="ECO:0000256" key="12">
    <source>
        <dbReference type="ARBA" id="ARBA00029436"/>
    </source>
</evidence>
<evidence type="ECO:0000256" key="7">
    <source>
        <dbReference type="ARBA" id="ARBA00023004"/>
    </source>
</evidence>
<reference evidence="18 19" key="1">
    <citation type="submission" date="2015-01" db="EMBL/GenBank/DDBJ databases">
        <title>Genome sequence of Jeotgalibacillus alimentarius.</title>
        <authorList>
            <person name="Goh K.M."/>
            <person name="Chan K.-G."/>
            <person name="Yaakop A.S."/>
            <person name="Ee R."/>
            <person name="Gan H.M."/>
            <person name="Chan C.S."/>
        </authorList>
    </citation>
    <scope>NUCLEOTIDE SEQUENCE [LARGE SCALE GENOMIC DNA]</scope>
    <source>
        <strain evidence="18 19">YKJ-13</strain>
    </source>
</reference>
<dbReference type="GO" id="GO:0004160">
    <property type="term" value="F:dihydroxy-acid dehydratase activity"/>
    <property type="evidence" value="ECO:0007669"/>
    <property type="project" value="UniProtKB-UniRule"/>
</dbReference>
<feature type="active site" description="Proton acceptor" evidence="15">
    <location>
        <position position="478"/>
    </location>
</feature>
<feature type="binding site" description="via carbamate group" evidence="15">
    <location>
        <position position="131"/>
    </location>
    <ligand>
        <name>Mg(2+)</name>
        <dbReference type="ChEBI" id="CHEBI:18420"/>
    </ligand>
</feature>
<feature type="binding site" evidence="15">
    <location>
        <position position="130"/>
    </location>
    <ligand>
        <name>Mg(2+)</name>
        <dbReference type="ChEBI" id="CHEBI:18420"/>
    </ligand>
</feature>
<dbReference type="HAMAP" id="MF_00012">
    <property type="entry name" value="IlvD"/>
    <property type="match status" value="1"/>
</dbReference>
<dbReference type="GO" id="GO:0000287">
    <property type="term" value="F:magnesium ion binding"/>
    <property type="evidence" value="ECO:0007669"/>
    <property type="project" value="UniProtKB-UniRule"/>
</dbReference>
<organism evidence="18 19">
    <name type="scientific">Jeotgalibacillus alimentarius</name>
    <dbReference type="NCBI Taxonomy" id="135826"/>
    <lineage>
        <taxon>Bacteria</taxon>
        <taxon>Bacillati</taxon>
        <taxon>Bacillota</taxon>
        <taxon>Bacilli</taxon>
        <taxon>Bacillales</taxon>
        <taxon>Caryophanaceae</taxon>
        <taxon>Jeotgalibacillus</taxon>
    </lineage>
</organism>
<dbReference type="InterPro" id="IPR056740">
    <property type="entry name" value="ILV_EDD_C"/>
</dbReference>
<evidence type="ECO:0000256" key="2">
    <source>
        <dbReference type="ARBA" id="ARBA00006486"/>
    </source>
</evidence>
<evidence type="ECO:0000256" key="10">
    <source>
        <dbReference type="ARBA" id="ARBA00023304"/>
    </source>
</evidence>
<comment type="pathway">
    <text evidence="12 15">Amino-acid biosynthesis; L-valine biosynthesis; L-valine from pyruvate: step 3/4.</text>
</comment>
<dbReference type="NCBIfam" id="TIGR00110">
    <property type="entry name" value="ilvD"/>
    <property type="match status" value="1"/>
</dbReference>
<dbReference type="STRING" id="135826.KP77_26090"/>
<comment type="cofactor">
    <cofactor evidence="1 15">
        <name>Mg(2+)</name>
        <dbReference type="ChEBI" id="CHEBI:18420"/>
    </cofactor>
</comment>
<evidence type="ECO:0000259" key="17">
    <source>
        <dbReference type="Pfam" id="PF24877"/>
    </source>
</evidence>
<feature type="domain" description="Dihydroxy-acid/6-phosphogluconate dehydratase C-terminal" evidence="17">
    <location>
        <begin position="370"/>
        <end position="559"/>
    </location>
</feature>
<dbReference type="Gene3D" id="3.50.30.80">
    <property type="entry name" value="IlvD/EDD C-terminal domain-like"/>
    <property type="match status" value="1"/>
</dbReference>
<evidence type="ECO:0000256" key="14">
    <source>
        <dbReference type="ARBA" id="ARBA00029490"/>
    </source>
</evidence>
<feature type="binding site" evidence="15">
    <location>
        <position position="56"/>
    </location>
    <ligand>
        <name>[2Fe-2S] cluster</name>
        <dbReference type="ChEBI" id="CHEBI:190135"/>
    </ligand>
</feature>
<dbReference type="PATRIC" id="fig|135826.4.peg.2595"/>
<evidence type="ECO:0000256" key="5">
    <source>
        <dbReference type="ARBA" id="ARBA00022723"/>
    </source>
</evidence>
<dbReference type="SUPFAM" id="SSF143975">
    <property type="entry name" value="IlvD/EDD N-terminal domain-like"/>
    <property type="match status" value="1"/>
</dbReference>
<dbReference type="EMBL" id="JXRQ01000025">
    <property type="protein sequence ID" value="KIL46482.1"/>
    <property type="molecule type" value="Genomic_DNA"/>
</dbReference>
<keyword evidence="8 15" id="KW-0411">Iron-sulfur</keyword>
<keyword evidence="7 15" id="KW-0408">Iron</keyword>
<evidence type="ECO:0000256" key="9">
    <source>
        <dbReference type="ARBA" id="ARBA00023239"/>
    </source>
</evidence>
<dbReference type="GO" id="GO:0009099">
    <property type="term" value="P:L-valine biosynthetic process"/>
    <property type="evidence" value="ECO:0007669"/>
    <property type="project" value="UniProtKB-UniRule"/>
</dbReference>
<keyword evidence="10 15" id="KW-0100">Branched-chain amino acid biosynthesis</keyword>
<keyword evidence="5 15" id="KW-0479">Metal-binding</keyword>
<evidence type="ECO:0000313" key="18">
    <source>
        <dbReference type="EMBL" id="KIL46482.1"/>
    </source>
</evidence>
<feature type="modified residue" description="N6-carboxylysine" evidence="15">
    <location>
        <position position="131"/>
    </location>
</feature>
<dbReference type="GO" id="GO:0051537">
    <property type="term" value="F:2 iron, 2 sulfur cluster binding"/>
    <property type="evidence" value="ECO:0007669"/>
    <property type="project" value="UniProtKB-UniRule"/>
</dbReference>
<keyword evidence="4 15" id="KW-0001">2Fe-2S</keyword>
<evidence type="ECO:0000313" key="19">
    <source>
        <dbReference type="Proteomes" id="UP000031950"/>
    </source>
</evidence>
<proteinExistence type="inferred from homology"/>
<keyword evidence="9 15" id="KW-0456">Lyase</keyword>
<dbReference type="InterPro" id="IPR020558">
    <property type="entry name" value="DiOHA_6PGluconate_deHydtase_CS"/>
</dbReference>
<keyword evidence="3 15" id="KW-0028">Amino-acid biosynthesis</keyword>
<dbReference type="InterPro" id="IPR000581">
    <property type="entry name" value="ILV_EDD_N"/>
</dbReference>